<evidence type="ECO:0000256" key="2">
    <source>
        <dbReference type="ARBA" id="ARBA00012438"/>
    </source>
</evidence>
<proteinExistence type="predicted"/>
<keyword evidence="3" id="KW-0597">Phosphoprotein</keyword>
<feature type="coiled-coil region" evidence="7">
    <location>
        <begin position="355"/>
        <end position="386"/>
    </location>
</feature>
<evidence type="ECO:0000256" key="1">
    <source>
        <dbReference type="ARBA" id="ARBA00000085"/>
    </source>
</evidence>
<keyword evidence="7" id="KW-0175">Coiled coil</keyword>
<evidence type="ECO:0000256" key="4">
    <source>
        <dbReference type="ARBA" id="ARBA00022679"/>
    </source>
</evidence>
<keyword evidence="4" id="KW-0808">Transferase</keyword>
<dbReference type="SMART" id="SM00387">
    <property type="entry name" value="HATPase_c"/>
    <property type="match status" value="1"/>
</dbReference>
<dbReference type="Pfam" id="PF00512">
    <property type="entry name" value="HisKA"/>
    <property type="match status" value="1"/>
</dbReference>
<feature type="domain" description="Histidine kinase" evidence="9">
    <location>
        <begin position="389"/>
        <end position="604"/>
    </location>
</feature>
<evidence type="ECO:0000259" key="11">
    <source>
        <dbReference type="PROSITE" id="PS50113"/>
    </source>
</evidence>
<protein>
    <recommendedName>
        <fullName evidence="2">histidine kinase</fullName>
        <ecNumber evidence="2">2.7.13.3</ecNumber>
    </recommendedName>
</protein>
<dbReference type="PROSITE" id="PS50113">
    <property type="entry name" value="PAC"/>
    <property type="match status" value="1"/>
</dbReference>
<dbReference type="GO" id="GO:0000155">
    <property type="term" value="F:phosphorelay sensor kinase activity"/>
    <property type="evidence" value="ECO:0007669"/>
    <property type="project" value="InterPro"/>
</dbReference>
<accession>A0A316I846</accession>
<evidence type="ECO:0000256" key="7">
    <source>
        <dbReference type="SAM" id="Coils"/>
    </source>
</evidence>
<dbReference type="NCBIfam" id="TIGR00229">
    <property type="entry name" value="sensory_box"/>
    <property type="match status" value="1"/>
</dbReference>
<evidence type="ECO:0000256" key="3">
    <source>
        <dbReference type="ARBA" id="ARBA00022553"/>
    </source>
</evidence>
<dbReference type="Gene3D" id="1.10.287.130">
    <property type="match status" value="1"/>
</dbReference>
<keyword evidence="13" id="KW-1185">Reference proteome</keyword>
<dbReference type="PRINTS" id="PR00344">
    <property type="entry name" value="BCTRLSENSOR"/>
</dbReference>
<comment type="caution">
    <text evidence="12">The sequence shown here is derived from an EMBL/GenBank/DDBJ whole genome shotgun (WGS) entry which is preliminary data.</text>
</comment>
<dbReference type="CDD" id="cd00082">
    <property type="entry name" value="HisKA"/>
    <property type="match status" value="1"/>
</dbReference>
<dbReference type="InterPro" id="IPR005467">
    <property type="entry name" value="His_kinase_dom"/>
</dbReference>
<dbReference type="InterPro" id="IPR003661">
    <property type="entry name" value="HisK_dim/P_dom"/>
</dbReference>
<dbReference type="SUPFAM" id="SSF55785">
    <property type="entry name" value="PYP-like sensor domain (PAS domain)"/>
    <property type="match status" value="1"/>
</dbReference>
<dbReference type="Gene3D" id="3.30.450.20">
    <property type="entry name" value="PAS domain"/>
    <property type="match status" value="1"/>
</dbReference>
<keyword evidence="8" id="KW-1133">Transmembrane helix</keyword>
<comment type="catalytic activity">
    <reaction evidence="1">
        <text>ATP + protein L-histidine = ADP + protein N-phospho-L-histidine.</text>
        <dbReference type="EC" id="2.7.13.3"/>
    </reaction>
</comment>
<dbReference type="AlphaFoldDB" id="A0A316I846"/>
<keyword evidence="8" id="KW-0812">Transmembrane</keyword>
<dbReference type="InterPro" id="IPR013656">
    <property type="entry name" value="PAS_4"/>
</dbReference>
<dbReference type="Pfam" id="PF02518">
    <property type="entry name" value="HATPase_c"/>
    <property type="match status" value="1"/>
</dbReference>
<dbReference type="SMART" id="SM00388">
    <property type="entry name" value="HisKA"/>
    <property type="match status" value="1"/>
</dbReference>
<dbReference type="InterPro" id="IPR035965">
    <property type="entry name" value="PAS-like_dom_sf"/>
</dbReference>
<dbReference type="InterPro" id="IPR000014">
    <property type="entry name" value="PAS"/>
</dbReference>
<dbReference type="FunFam" id="3.30.565.10:FF:000006">
    <property type="entry name" value="Sensor histidine kinase WalK"/>
    <property type="match status" value="1"/>
</dbReference>
<dbReference type="InterPro" id="IPR007891">
    <property type="entry name" value="CHASE3"/>
</dbReference>
<dbReference type="GO" id="GO:0007234">
    <property type="term" value="P:osmosensory signaling via phosphorelay pathway"/>
    <property type="evidence" value="ECO:0007669"/>
    <property type="project" value="TreeGrafter"/>
</dbReference>
<feature type="domain" description="PAS" evidence="10">
    <location>
        <begin position="236"/>
        <end position="277"/>
    </location>
</feature>
<dbReference type="PROSITE" id="PS50109">
    <property type="entry name" value="HIS_KIN"/>
    <property type="match status" value="1"/>
</dbReference>
<dbReference type="PROSITE" id="PS50112">
    <property type="entry name" value="PAS"/>
    <property type="match status" value="1"/>
</dbReference>
<keyword evidence="6 8" id="KW-0472">Membrane</keyword>
<dbReference type="SUPFAM" id="SSF47384">
    <property type="entry name" value="Homodimeric domain of signal transducing histidine kinase"/>
    <property type="match status" value="1"/>
</dbReference>
<dbReference type="GO" id="GO:0005886">
    <property type="term" value="C:plasma membrane"/>
    <property type="evidence" value="ECO:0007669"/>
    <property type="project" value="UniProtKB-ARBA"/>
</dbReference>
<dbReference type="Pfam" id="PF08448">
    <property type="entry name" value="PAS_4"/>
    <property type="match status" value="1"/>
</dbReference>
<gene>
    <name evidence="12" type="ORF">C7456_105122</name>
</gene>
<feature type="domain" description="PAC" evidence="11">
    <location>
        <begin position="312"/>
        <end position="364"/>
    </location>
</feature>
<dbReference type="InterPro" id="IPR036890">
    <property type="entry name" value="HATPase_C_sf"/>
</dbReference>
<dbReference type="InterPro" id="IPR003594">
    <property type="entry name" value="HATPase_dom"/>
</dbReference>
<dbReference type="InterPro" id="IPR000700">
    <property type="entry name" value="PAS-assoc_C"/>
</dbReference>
<reference evidence="12 13" key="1">
    <citation type="submission" date="2018-05" db="EMBL/GenBank/DDBJ databases">
        <title>Genomic Encyclopedia of Type Strains, Phase IV (KMG-IV): sequencing the most valuable type-strain genomes for metagenomic binning, comparative biology and taxonomic classification.</title>
        <authorList>
            <person name="Goeker M."/>
        </authorList>
    </citation>
    <scope>NUCLEOTIDE SEQUENCE [LARGE SCALE GENOMIC DNA]</scope>
    <source>
        <strain evidence="12 13">DSM 14263</strain>
    </source>
</reference>
<dbReference type="EMBL" id="QGHC01000005">
    <property type="protein sequence ID" value="PWK88591.1"/>
    <property type="molecule type" value="Genomic_DNA"/>
</dbReference>
<evidence type="ECO:0000256" key="5">
    <source>
        <dbReference type="ARBA" id="ARBA00022777"/>
    </source>
</evidence>
<dbReference type="InterPro" id="IPR050351">
    <property type="entry name" value="BphY/WalK/GraS-like"/>
</dbReference>
<feature type="transmembrane region" description="Helical" evidence="8">
    <location>
        <begin position="21"/>
        <end position="43"/>
    </location>
</feature>
<dbReference type="RefSeq" id="WP_109723207.1">
    <property type="nucleotide sequence ID" value="NZ_MSZV01000012.1"/>
</dbReference>
<dbReference type="PANTHER" id="PTHR42878">
    <property type="entry name" value="TWO-COMPONENT HISTIDINE KINASE"/>
    <property type="match status" value="1"/>
</dbReference>
<dbReference type="InterPro" id="IPR036097">
    <property type="entry name" value="HisK_dim/P_sf"/>
</dbReference>
<dbReference type="GO" id="GO:0000156">
    <property type="term" value="F:phosphorelay response regulator activity"/>
    <property type="evidence" value="ECO:0007669"/>
    <property type="project" value="TreeGrafter"/>
</dbReference>
<evidence type="ECO:0000256" key="6">
    <source>
        <dbReference type="ARBA" id="ARBA00023136"/>
    </source>
</evidence>
<dbReference type="CDD" id="cd00130">
    <property type="entry name" value="PAS"/>
    <property type="match status" value="1"/>
</dbReference>
<evidence type="ECO:0000256" key="8">
    <source>
        <dbReference type="SAM" id="Phobius"/>
    </source>
</evidence>
<dbReference type="FunFam" id="1.10.287.130:FF:000070">
    <property type="entry name" value="Histidine kinase sensor protein"/>
    <property type="match status" value="1"/>
</dbReference>
<evidence type="ECO:0000259" key="10">
    <source>
        <dbReference type="PROSITE" id="PS50112"/>
    </source>
</evidence>
<dbReference type="Proteomes" id="UP000245812">
    <property type="component" value="Unassembled WGS sequence"/>
</dbReference>
<sequence length="611" mass="68433">MSDRSPRRVSALVSRLRGWSLLRWRVLGLLSAMLVIVALPYLVTRASTEDALEADTWVTHSAEVKSLAYQIAFEIRDSESAMYRMLDGDNDPAVRDRVEFGASDTPLLFRRLHEMSADNKAQQPAIDALGVVVNGRLALMKQALLRYAKGDRAGADAALRDSGTLFKLDELIRAIVDNEDAVLRQRRANAQMRSFRNDVVLAITALAQALLLGIIVLVSEWQIGRRIRAEARENRAIQRALMILQAVREPIALLDEQMRTLLVNTAFSELYGLPQREKRPLKLLQDVGEGAWSDSGLLQRLHDVLLHDRELWDYEIKQRTVDGMERHVLVNARRLEQDDGEAPVLLLTVSDITARALVEHQVKELNRQLEGKVEQISDANRELEAFSYSVSHDLRAPLRHIAGFAGKLERHLGEGVDETARHYLDVIRDASKRMAELIDELLVFSRLGRGALRLQTVDMQTLADEARALAESEAAGRRIVWKIAPLPVVVGDENMLRTVWQNLLGNAVKYTGQREVARITVEVRRGSDGGYTFSVADNGVGFDMEYADKLFGVFQRLHKASEFPGHGIGLANVRRIIARHGGRVWAEAAPDQGATFYFYLPPADQTGRGAN</sequence>
<evidence type="ECO:0000313" key="12">
    <source>
        <dbReference type="EMBL" id="PWK88591.1"/>
    </source>
</evidence>
<dbReference type="InterPro" id="IPR004358">
    <property type="entry name" value="Sig_transdc_His_kin-like_C"/>
</dbReference>
<evidence type="ECO:0000313" key="13">
    <source>
        <dbReference type="Proteomes" id="UP000245812"/>
    </source>
</evidence>
<dbReference type="GO" id="GO:0030295">
    <property type="term" value="F:protein kinase activator activity"/>
    <property type="evidence" value="ECO:0007669"/>
    <property type="project" value="TreeGrafter"/>
</dbReference>
<dbReference type="PANTHER" id="PTHR42878:SF15">
    <property type="entry name" value="BACTERIOPHYTOCHROME"/>
    <property type="match status" value="1"/>
</dbReference>
<dbReference type="OrthoDB" id="9808408at2"/>
<evidence type="ECO:0000259" key="9">
    <source>
        <dbReference type="PROSITE" id="PS50109"/>
    </source>
</evidence>
<dbReference type="EC" id="2.7.13.3" evidence="2"/>
<organism evidence="12 13">
    <name type="scientific">Fulvimonas soli</name>
    <dbReference type="NCBI Taxonomy" id="155197"/>
    <lineage>
        <taxon>Bacteria</taxon>
        <taxon>Pseudomonadati</taxon>
        <taxon>Pseudomonadota</taxon>
        <taxon>Gammaproteobacteria</taxon>
        <taxon>Lysobacterales</taxon>
        <taxon>Rhodanobacteraceae</taxon>
        <taxon>Fulvimonas</taxon>
    </lineage>
</organism>
<dbReference type="Gene3D" id="3.30.565.10">
    <property type="entry name" value="Histidine kinase-like ATPase, C-terminal domain"/>
    <property type="match status" value="1"/>
</dbReference>
<name>A0A316I846_9GAMM</name>
<dbReference type="SUPFAM" id="SSF55874">
    <property type="entry name" value="ATPase domain of HSP90 chaperone/DNA topoisomerase II/histidine kinase"/>
    <property type="match status" value="1"/>
</dbReference>
<keyword evidence="5" id="KW-0418">Kinase</keyword>
<dbReference type="Pfam" id="PF05227">
    <property type="entry name" value="CHASE3"/>
    <property type="match status" value="1"/>
</dbReference>